<evidence type="ECO:0000313" key="3">
    <source>
        <dbReference type="Proteomes" id="UP000807353"/>
    </source>
</evidence>
<reference evidence="2" key="1">
    <citation type="submission" date="2020-11" db="EMBL/GenBank/DDBJ databases">
        <authorList>
            <consortium name="DOE Joint Genome Institute"/>
            <person name="Ahrendt S."/>
            <person name="Riley R."/>
            <person name="Andreopoulos W."/>
            <person name="Labutti K."/>
            <person name="Pangilinan J."/>
            <person name="Ruiz-Duenas F.J."/>
            <person name="Barrasa J.M."/>
            <person name="Sanchez-Garcia M."/>
            <person name="Camarero S."/>
            <person name="Miyauchi S."/>
            <person name="Serrano A."/>
            <person name="Linde D."/>
            <person name="Babiker R."/>
            <person name="Drula E."/>
            <person name="Ayuso-Fernandez I."/>
            <person name="Pacheco R."/>
            <person name="Padilla G."/>
            <person name="Ferreira P."/>
            <person name="Barriuso J."/>
            <person name="Kellner H."/>
            <person name="Castanera R."/>
            <person name="Alfaro M."/>
            <person name="Ramirez L."/>
            <person name="Pisabarro A.G."/>
            <person name="Kuo A."/>
            <person name="Tritt A."/>
            <person name="Lipzen A."/>
            <person name="He G."/>
            <person name="Yan M."/>
            <person name="Ng V."/>
            <person name="Cullen D."/>
            <person name="Martin F."/>
            <person name="Rosso M.-N."/>
            <person name="Henrissat B."/>
            <person name="Hibbett D."/>
            <person name="Martinez A.T."/>
            <person name="Grigoriev I.V."/>
        </authorList>
    </citation>
    <scope>NUCLEOTIDE SEQUENCE</scope>
    <source>
        <strain evidence="2">CBS 247.69</strain>
    </source>
</reference>
<feature type="domain" description="Hemerythrin-like" evidence="1">
    <location>
        <begin position="4"/>
        <end position="129"/>
    </location>
</feature>
<organism evidence="2 3">
    <name type="scientific">Collybia nuda</name>
    <dbReference type="NCBI Taxonomy" id="64659"/>
    <lineage>
        <taxon>Eukaryota</taxon>
        <taxon>Fungi</taxon>
        <taxon>Dikarya</taxon>
        <taxon>Basidiomycota</taxon>
        <taxon>Agaricomycotina</taxon>
        <taxon>Agaricomycetes</taxon>
        <taxon>Agaricomycetidae</taxon>
        <taxon>Agaricales</taxon>
        <taxon>Tricholomatineae</taxon>
        <taxon>Clitocybaceae</taxon>
        <taxon>Collybia</taxon>
    </lineage>
</organism>
<accession>A0A9P6CK74</accession>
<dbReference type="CDD" id="cd12108">
    <property type="entry name" value="Hr-like"/>
    <property type="match status" value="1"/>
</dbReference>
<dbReference type="OrthoDB" id="10044044at2759"/>
<proteinExistence type="predicted"/>
<evidence type="ECO:0000313" key="2">
    <source>
        <dbReference type="EMBL" id="KAF9465055.1"/>
    </source>
</evidence>
<protein>
    <recommendedName>
        <fullName evidence="1">Hemerythrin-like domain-containing protein</fullName>
    </recommendedName>
</protein>
<dbReference type="Pfam" id="PF01814">
    <property type="entry name" value="Hemerythrin"/>
    <property type="match status" value="1"/>
</dbReference>
<evidence type="ECO:0000259" key="1">
    <source>
        <dbReference type="Pfam" id="PF01814"/>
    </source>
</evidence>
<dbReference type="EMBL" id="MU150250">
    <property type="protein sequence ID" value="KAF9465055.1"/>
    <property type="molecule type" value="Genomic_DNA"/>
</dbReference>
<dbReference type="InterPro" id="IPR053206">
    <property type="entry name" value="Dimeric_xanthone_biosynth"/>
</dbReference>
<dbReference type="AlphaFoldDB" id="A0A9P6CK74"/>
<sequence length="149" mass="17434">MNSFHEYFKYEFKEIYEAADGSFTKRGLSLAMYLDSVRSFNSHLTMHHTIEERHIFPILAKKIPKFANTAENGHVDSHKAIHDGLEALMKLVTNWRKEPTTYSPREMIATLDKLKPVLFEHLDQEVQDLKGDQLKLHFTLKEIESLSRM</sequence>
<name>A0A9P6CK74_9AGAR</name>
<dbReference type="InterPro" id="IPR012312">
    <property type="entry name" value="Hemerythrin-like"/>
</dbReference>
<keyword evidence="3" id="KW-1185">Reference proteome</keyword>
<dbReference type="Gene3D" id="1.20.120.520">
    <property type="entry name" value="nmb1532 protein domain like"/>
    <property type="match status" value="1"/>
</dbReference>
<dbReference type="Proteomes" id="UP000807353">
    <property type="component" value="Unassembled WGS sequence"/>
</dbReference>
<dbReference type="PANTHER" id="PTHR38048">
    <property type="entry name" value="EXPRESSED PROTEIN"/>
    <property type="match status" value="1"/>
</dbReference>
<comment type="caution">
    <text evidence="2">The sequence shown here is derived from an EMBL/GenBank/DDBJ whole genome shotgun (WGS) entry which is preliminary data.</text>
</comment>
<gene>
    <name evidence="2" type="ORF">BDZ94DRAFT_433533</name>
</gene>
<dbReference type="PANTHER" id="PTHR38048:SF1">
    <property type="entry name" value="HEMERYTHRIN-LIKE DOMAIN-CONTAINING PROTEIN"/>
    <property type="match status" value="1"/>
</dbReference>